<evidence type="ECO:0000256" key="4">
    <source>
        <dbReference type="SAM" id="MobiDB-lite"/>
    </source>
</evidence>
<evidence type="ECO:0000313" key="7">
    <source>
        <dbReference type="Proteomes" id="UP000664617"/>
    </source>
</evidence>
<organism evidence="6 7">
    <name type="scientific">Myceligenerans salitolerans</name>
    <dbReference type="NCBI Taxonomy" id="1230528"/>
    <lineage>
        <taxon>Bacteria</taxon>
        <taxon>Bacillati</taxon>
        <taxon>Actinomycetota</taxon>
        <taxon>Actinomycetes</taxon>
        <taxon>Micrococcales</taxon>
        <taxon>Promicromonosporaceae</taxon>
        <taxon>Myceligenerans</taxon>
    </lineage>
</organism>
<dbReference type="GO" id="GO:0032259">
    <property type="term" value="P:methylation"/>
    <property type="evidence" value="ECO:0007669"/>
    <property type="project" value="UniProtKB-KW"/>
</dbReference>
<protein>
    <submittedName>
        <fullName evidence="6">Class I SAM-dependent methyltransferase</fullName>
    </submittedName>
</protein>
<reference evidence="6 7" key="1">
    <citation type="submission" date="2021-03" db="EMBL/GenBank/DDBJ databases">
        <authorList>
            <person name="Xin L."/>
        </authorList>
    </citation>
    <scope>NUCLEOTIDE SEQUENCE [LARGE SCALE GENOMIC DNA]</scope>
    <source>
        <strain evidence="6 7">XHU 5031</strain>
    </source>
</reference>
<evidence type="ECO:0000259" key="5">
    <source>
        <dbReference type="Pfam" id="PF13649"/>
    </source>
</evidence>
<keyword evidence="7" id="KW-1185">Reference proteome</keyword>
<dbReference type="InterPro" id="IPR041698">
    <property type="entry name" value="Methyltransf_25"/>
</dbReference>
<comment type="caution">
    <text evidence="6">The sequence shown here is derived from an EMBL/GenBank/DDBJ whole genome shotgun (WGS) entry which is preliminary data.</text>
</comment>
<evidence type="ECO:0000313" key="6">
    <source>
        <dbReference type="EMBL" id="MBO0608991.1"/>
    </source>
</evidence>
<dbReference type="EMBL" id="JAFMPK010000031">
    <property type="protein sequence ID" value="MBO0608991.1"/>
    <property type="molecule type" value="Genomic_DNA"/>
</dbReference>
<dbReference type="SUPFAM" id="SSF53335">
    <property type="entry name" value="S-adenosyl-L-methionine-dependent methyltransferases"/>
    <property type="match status" value="1"/>
</dbReference>
<dbReference type="Pfam" id="PF13649">
    <property type="entry name" value="Methyltransf_25"/>
    <property type="match status" value="1"/>
</dbReference>
<sequence>MNNTRTRRATADDLAAANLLCRDPGLHDHLQGAAARDADVVGHAMDTWAPHAASLLDAGCGTGTLVAALSDRLTCLGIDVQPQLIAHARHAHPNCDFEVGELCTLDLGRTFDVITCLGNVLAYLHEPDELHAATAAMSRHAHPGTILVISTLVTPPPEAPASTALVATPRGPAEVTVQNRWDVDTQIATMTRLWTFADQQTETDIVHRRVHDLDALTTALASHGFQVRAAFDTLATTRNPPRGPSAFVIAQRPSADDGRTRRRPAR</sequence>
<dbReference type="Gene3D" id="3.40.50.150">
    <property type="entry name" value="Vaccinia Virus protein VP39"/>
    <property type="match status" value="1"/>
</dbReference>
<dbReference type="InterPro" id="IPR029063">
    <property type="entry name" value="SAM-dependent_MTases_sf"/>
</dbReference>
<dbReference type="PANTHER" id="PTHR43464:SF19">
    <property type="entry name" value="UBIQUINONE BIOSYNTHESIS O-METHYLTRANSFERASE, MITOCHONDRIAL"/>
    <property type="match status" value="1"/>
</dbReference>
<dbReference type="PANTHER" id="PTHR43464">
    <property type="entry name" value="METHYLTRANSFERASE"/>
    <property type="match status" value="1"/>
</dbReference>
<dbReference type="CDD" id="cd02440">
    <property type="entry name" value="AdoMet_MTases"/>
    <property type="match status" value="1"/>
</dbReference>
<dbReference type="RefSeq" id="WP_207274953.1">
    <property type="nucleotide sequence ID" value="NZ_JAFMPK010000031.1"/>
</dbReference>
<evidence type="ECO:0000256" key="3">
    <source>
        <dbReference type="ARBA" id="ARBA00022691"/>
    </source>
</evidence>
<evidence type="ECO:0000256" key="2">
    <source>
        <dbReference type="ARBA" id="ARBA00022679"/>
    </source>
</evidence>
<feature type="domain" description="Methyltransferase" evidence="5">
    <location>
        <begin position="56"/>
        <end position="144"/>
    </location>
</feature>
<dbReference type="GO" id="GO:0008168">
    <property type="term" value="F:methyltransferase activity"/>
    <property type="evidence" value="ECO:0007669"/>
    <property type="project" value="UniProtKB-KW"/>
</dbReference>
<name>A0ABS3I7L6_9MICO</name>
<evidence type="ECO:0000256" key="1">
    <source>
        <dbReference type="ARBA" id="ARBA00022603"/>
    </source>
</evidence>
<feature type="region of interest" description="Disordered" evidence="4">
    <location>
        <begin position="236"/>
        <end position="266"/>
    </location>
</feature>
<reference evidence="7" key="2">
    <citation type="submission" date="2023-07" db="EMBL/GenBank/DDBJ databases">
        <title>Myceligenerans salitolerans sp. nov., a halotolerant actinomycete isolated from a salt lake in Xinjiang, China.</title>
        <authorList>
            <person name="Guan T."/>
        </authorList>
    </citation>
    <scope>NUCLEOTIDE SEQUENCE [LARGE SCALE GENOMIC DNA]</scope>
    <source>
        <strain evidence="7">XHU 5031</strain>
    </source>
</reference>
<keyword evidence="2" id="KW-0808">Transferase</keyword>
<dbReference type="Gene3D" id="2.20.130.10">
    <property type="entry name" value="CAC2371-like domains"/>
    <property type="match status" value="1"/>
</dbReference>
<dbReference type="Proteomes" id="UP000664617">
    <property type="component" value="Unassembled WGS sequence"/>
</dbReference>
<keyword evidence="3" id="KW-0949">S-adenosyl-L-methionine</keyword>
<gene>
    <name evidence="6" type="ORF">J0911_08090</name>
</gene>
<accession>A0ABS3I7L6</accession>
<proteinExistence type="predicted"/>
<keyword evidence="1 6" id="KW-0489">Methyltransferase</keyword>